<keyword evidence="1" id="KW-0805">Transcription regulation</keyword>
<dbReference type="SUPFAM" id="SSF48008">
    <property type="entry name" value="GntR ligand-binding domain-like"/>
    <property type="match status" value="1"/>
</dbReference>
<dbReference type="InterPro" id="IPR000524">
    <property type="entry name" value="Tscrpt_reg_HTH_GntR"/>
</dbReference>
<organism evidence="5 10">
    <name type="scientific">Metapseudomonas otitidis</name>
    <dbReference type="NCBI Taxonomy" id="319939"/>
    <lineage>
        <taxon>Bacteria</taxon>
        <taxon>Pseudomonadati</taxon>
        <taxon>Pseudomonadota</taxon>
        <taxon>Gammaproteobacteria</taxon>
        <taxon>Pseudomonadales</taxon>
        <taxon>Pseudomonadaceae</taxon>
        <taxon>Metapseudomonas</taxon>
    </lineage>
</organism>
<dbReference type="EMBL" id="AP022213">
    <property type="protein sequence ID" value="BBT19520.1"/>
    <property type="molecule type" value="Genomic_DNA"/>
</dbReference>
<evidence type="ECO:0000313" key="6">
    <source>
        <dbReference type="EMBL" id="MDV3437861.1"/>
    </source>
</evidence>
<dbReference type="Proteomes" id="UP000515591">
    <property type="component" value="Chromosome"/>
</dbReference>
<evidence type="ECO:0000256" key="2">
    <source>
        <dbReference type="ARBA" id="ARBA00023125"/>
    </source>
</evidence>
<reference evidence="5 10" key="1">
    <citation type="submission" date="2019-12" db="EMBL/GenBank/DDBJ databases">
        <title>complete genome sequences of Pseudomonas otitidis str. WP8-S17-CRE-03 isolated from wastewater treatment plant effluent.</title>
        <authorList>
            <person name="Sekizuka T."/>
            <person name="Itokawa K."/>
            <person name="Yatsu K."/>
            <person name="Inamine Y."/>
            <person name="Kuroda M."/>
        </authorList>
    </citation>
    <scope>NUCLEOTIDE SEQUENCE [LARGE SCALE GENOMIC DNA]</scope>
    <source>
        <strain evidence="5 10">WP8-S17-CRE-03</strain>
    </source>
</reference>
<reference evidence="8 9" key="2">
    <citation type="submission" date="2019-12" db="EMBL/GenBank/DDBJ databases">
        <title>Draft genome sequence of Pseudomonas otitidis recovered from a chicken carcass.</title>
        <authorList>
            <person name="Vieira T.R."/>
            <person name="Oliviera E.F.C."/>
            <person name="Silva N.M.V."/>
            <person name="Sambrano G.E."/>
            <person name="Cibulski S.P."/>
            <person name="Cardoso M.R.I."/>
        </authorList>
    </citation>
    <scope>NUCLEOTIDE SEQUENCE [LARGE SCALE GENOMIC DNA]</scope>
    <source>
        <strain evidence="8 9">25_K</strain>
    </source>
</reference>
<name>A0A6S5RXK2_9GAMM</name>
<dbReference type="InterPro" id="IPR036388">
    <property type="entry name" value="WH-like_DNA-bd_sf"/>
</dbReference>
<evidence type="ECO:0000256" key="3">
    <source>
        <dbReference type="ARBA" id="ARBA00023163"/>
    </source>
</evidence>
<keyword evidence="3" id="KW-0804">Transcription</keyword>
<evidence type="ECO:0000313" key="10">
    <source>
        <dbReference type="Proteomes" id="UP000515591"/>
    </source>
</evidence>
<dbReference type="RefSeq" id="WP_107330301.1">
    <property type="nucleotide sequence ID" value="NZ_AP022213.1"/>
</dbReference>
<dbReference type="Gene3D" id="1.20.120.530">
    <property type="entry name" value="GntR ligand-binding domain-like"/>
    <property type="match status" value="1"/>
</dbReference>
<dbReference type="Proteomes" id="UP001273935">
    <property type="component" value="Unassembled WGS sequence"/>
</dbReference>
<evidence type="ECO:0000313" key="7">
    <source>
        <dbReference type="EMBL" id="MDV3437878.1"/>
    </source>
</evidence>
<dbReference type="SMART" id="SM00895">
    <property type="entry name" value="FCD"/>
    <property type="match status" value="1"/>
</dbReference>
<evidence type="ECO:0000259" key="4">
    <source>
        <dbReference type="PROSITE" id="PS50949"/>
    </source>
</evidence>
<sequence>MAENLQEQLYLRLREGLLAGQFKPGERMKIRDLAAAWGTSPMPVRAALQRLVAEGALEGEPQRSVRVPVMTRERFAQVFQVRLALEGLAVETAVPRLGTDELATLQGCVERMEKALERRDVQGYLDDNSLFHLTLYRACANPTLLRMIESLWLQVGPFFNQLFTEADLSLRLNDFHEDAYEAARAGDARGARAAIEQDMQFFGNFLMNLLALETSQARSGG</sequence>
<keyword evidence="2" id="KW-0238">DNA-binding</keyword>
<dbReference type="Pfam" id="PF07729">
    <property type="entry name" value="FCD"/>
    <property type="match status" value="1"/>
</dbReference>
<keyword evidence="11" id="KW-1185">Reference proteome</keyword>
<dbReference type="EMBL" id="JAWJUL010000001">
    <property type="protein sequence ID" value="MDV3437878.1"/>
    <property type="molecule type" value="Genomic_DNA"/>
</dbReference>
<evidence type="ECO:0000313" key="8">
    <source>
        <dbReference type="EMBL" id="MWK58581.1"/>
    </source>
</evidence>
<evidence type="ECO:0000313" key="9">
    <source>
        <dbReference type="Proteomes" id="UP000461288"/>
    </source>
</evidence>
<dbReference type="PANTHER" id="PTHR43537:SF39">
    <property type="entry name" value="HTH-TYPE TRANSCRIPTIONAL REGULATOR MCBR"/>
    <property type="match status" value="1"/>
</dbReference>
<evidence type="ECO:0000313" key="5">
    <source>
        <dbReference type="EMBL" id="BBT19520.1"/>
    </source>
</evidence>
<proteinExistence type="predicted"/>
<dbReference type="SMART" id="SM00345">
    <property type="entry name" value="HTH_GNTR"/>
    <property type="match status" value="1"/>
</dbReference>
<dbReference type="Gene3D" id="1.10.10.10">
    <property type="entry name" value="Winged helix-like DNA-binding domain superfamily/Winged helix DNA-binding domain"/>
    <property type="match status" value="1"/>
</dbReference>
<dbReference type="EMBL" id="JAWJUL010000001">
    <property type="protein sequence ID" value="MDV3437861.1"/>
    <property type="molecule type" value="Genomic_DNA"/>
</dbReference>
<dbReference type="CDD" id="cd07377">
    <property type="entry name" value="WHTH_GntR"/>
    <property type="match status" value="1"/>
</dbReference>
<dbReference type="InterPro" id="IPR008920">
    <property type="entry name" value="TF_FadR/GntR_C"/>
</dbReference>
<dbReference type="InterPro" id="IPR036390">
    <property type="entry name" value="WH_DNA-bd_sf"/>
</dbReference>
<feature type="domain" description="HTH gntR-type" evidence="4">
    <location>
        <begin position="3"/>
        <end position="70"/>
    </location>
</feature>
<reference evidence="6 11" key="3">
    <citation type="submission" date="2023-10" db="EMBL/GenBank/DDBJ databases">
        <title>Pseudomonas otitidis isolated from a paediatric patient with cystic fibrosis in Chile.</title>
        <authorList>
            <person name="Amsteins-Romero L."/>
            <person name="Opazo-Capurro A."/>
            <person name="Matus-Kohler M."/>
            <person name="Gonzalez-Rocha G."/>
        </authorList>
    </citation>
    <scope>NUCLEOTIDE SEQUENCE [LARGE SCALE GENOMIC DNA]</scope>
    <source>
        <strain evidence="6 11">P-714</strain>
    </source>
</reference>
<dbReference type="EMBL" id="WTFN01000064">
    <property type="protein sequence ID" value="MWK58581.1"/>
    <property type="molecule type" value="Genomic_DNA"/>
</dbReference>
<dbReference type="InterPro" id="IPR011711">
    <property type="entry name" value="GntR_C"/>
</dbReference>
<accession>A0A6S5RXK2</accession>
<dbReference type="SUPFAM" id="SSF46785">
    <property type="entry name" value="Winged helix' DNA-binding domain"/>
    <property type="match status" value="1"/>
</dbReference>
<dbReference type="PROSITE" id="PS50949">
    <property type="entry name" value="HTH_GNTR"/>
    <property type="match status" value="1"/>
</dbReference>
<protein>
    <submittedName>
        <fullName evidence="8">FCD domain-containing protein</fullName>
    </submittedName>
    <submittedName>
        <fullName evidence="5 6">Transcriptional regulator</fullName>
    </submittedName>
</protein>
<evidence type="ECO:0000313" key="11">
    <source>
        <dbReference type="Proteomes" id="UP001273935"/>
    </source>
</evidence>
<dbReference type="Pfam" id="PF00392">
    <property type="entry name" value="GntR"/>
    <property type="match status" value="1"/>
</dbReference>
<dbReference type="GO" id="GO:0003700">
    <property type="term" value="F:DNA-binding transcription factor activity"/>
    <property type="evidence" value="ECO:0007669"/>
    <property type="project" value="InterPro"/>
</dbReference>
<evidence type="ECO:0000256" key="1">
    <source>
        <dbReference type="ARBA" id="ARBA00023015"/>
    </source>
</evidence>
<gene>
    <name evidence="8" type="ORF">GO594_21585</name>
    <name evidence="6" type="ORF">R0G64_00285</name>
    <name evidence="7" type="ORF">R0G64_00370</name>
    <name evidence="5" type="ORF">WP8S17C03_55690</name>
</gene>
<dbReference type="GO" id="GO:0003677">
    <property type="term" value="F:DNA binding"/>
    <property type="evidence" value="ECO:0007669"/>
    <property type="project" value="UniProtKB-KW"/>
</dbReference>
<dbReference type="PANTHER" id="PTHR43537">
    <property type="entry name" value="TRANSCRIPTIONAL REGULATOR, GNTR FAMILY"/>
    <property type="match status" value="1"/>
</dbReference>
<dbReference type="Proteomes" id="UP000461288">
    <property type="component" value="Unassembled WGS sequence"/>
</dbReference>
<dbReference type="AlphaFoldDB" id="A0A6S5RXK2"/>